<name>A0A097AS93_THEKI</name>
<sequence length="154" mass="17098">MVIVYMCYGSAHSSVVAASIHVGLLPTDRVPTYEEIISLPHYDKTSNNEIGTLFYMGKDEFGNEVYIVGARNGRKIVTKAIYSFLSLYGISKKDILVVDALPTIGLTTKIGGITSRRLGIIFLGRPITVYGILKKYNNFVKLVTDVKTKFQIRS</sequence>
<dbReference type="AlphaFoldDB" id="A0A097AS93"/>
<evidence type="ECO:0000313" key="2">
    <source>
        <dbReference type="Proteomes" id="UP000029669"/>
    </source>
</evidence>
<dbReference type="InterPro" id="IPR021525">
    <property type="entry name" value="DUF3189"/>
</dbReference>
<organism evidence="1 2">
    <name type="scientific">Thermoanaerobacter kivui</name>
    <name type="common">Acetogenium kivui</name>
    <dbReference type="NCBI Taxonomy" id="2325"/>
    <lineage>
        <taxon>Bacteria</taxon>
        <taxon>Bacillati</taxon>
        <taxon>Bacillota</taxon>
        <taxon>Clostridia</taxon>
        <taxon>Thermoanaerobacterales</taxon>
        <taxon>Thermoanaerobacteraceae</taxon>
        <taxon>Thermoanaerobacter</taxon>
    </lineage>
</organism>
<dbReference type="RefSeq" id="WP_049685394.1">
    <property type="nucleotide sequence ID" value="NZ_CP009170.1"/>
</dbReference>
<protein>
    <recommendedName>
        <fullName evidence="3">DUF3189 domain-containing protein</fullName>
    </recommendedName>
</protein>
<dbReference type="Pfam" id="PF11385">
    <property type="entry name" value="DUF3189"/>
    <property type="match status" value="1"/>
</dbReference>
<dbReference type="HOGENOM" id="CLU_134391_0_0_9"/>
<gene>
    <name evidence="1" type="ORF">TKV_c15170</name>
</gene>
<keyword evidence="2" id="KW-1185">Reference proteome</keyword>
<accession>A0A097AS93</accession>
<dbReference type="KEGG" id="tki:TKV_c15170"/>
<dbReference type="Proteomes" id="UP000029669">
    <property type="component" value="Chromosome"/>
</dbReference>
<evidence type="ECO:0008006" key="3">
    <source>
        <dbReference type="Google" id="ProtNLM"/>
    </source>
</evidence>
<reference evidence="2" key="1">
    <citation type="journal article" date="2015" name="Genome Announc.">
        <title>Whole-Genome Sequences of 80 Environmental and Clinical Isolates of Burkholderia pseudomallei.</title>
        <authorList>
            <person name="Johnson S.L."/>
            <person name="Baker A.L."/>
            <person name="Chain P.S."/>
            <person name="Currie B.J."/>
            <person name="Daligault H.E."/>
            <person name="Davenport K.W."/>
            <person name="Davis C.B."/>
            <person name="Inglis T.J."/>
            <person name="Kaestli M."/>
            <person name="Koren S."/>
            <person name="Mayo M."/>
            <person name="Merritt A.J."/>
            <person name="Price E.P."/>
            <person name="Sarovich D.S."/>
            <person name="Warner J."/>
            <person name="Rosovitz M.J."/>
        </authorList>
    </citation>
    <scope>NUCLEOTIDE SEQUENCE [LARGE SCALE GENOMIC DNA]</scope>
    <source>
        <strain evidence="2">DSM 2030</strain>
    </source>
</reference>
<dbReference type="OrthoDB" id="1680616at2"/>
<evidence type="ECO:0000313" key="1">
    <source>
        <dbReference type="EMBL" id="AIS52682.1"/>
    </source>
</evidence>
<dbReference type="STRING" id="2325.TKV_c15170"/>
<dbReference type="EMBL" id="CP009170">
    <property type="protein sequence ID" value="AIS52682.1"/>
    <property type="molecule type" value="Genomic_DNA"/>
</dbReference>
<proteinExistence type="predicted"/>
<dbReference type="eggNOG" id="ENOG5032S9W">
    <property type="taxonomic scope" value="Bacteria"/>
</dbReference>